<reference evidence="1" key="1">
    <citation type="submission" date="2014-09" db="EMBL/GenBank/DDBJ databases">
        <authorList>
            <person name="Magalhaes I.L.F."/>
            <person name="Oliveira U."/>
            <person name="Santos F.R."/>
            <person name="Vidigal T.H.D.A."/>
            <person name="Brescovit A.D."/>
            <person name="Santos A.J."/>
        </authorList>
    </citation>
    <scope>NUCLEOTIDE SEQUENCE</scope>
    <source>
        <tissue evidence="1">Shoot tissue taken approximately 20 cm above the soil surface</tissue>
    </source>
</reference>
<accession>A0A0A8YFC9</accession>
<name>A0A0A8YFC9_ARUDO</name>
<dbReference type="AlphaFoldDB" id="A0A0A8YFC9"/>
<reference evidence="1" key="2">
    <citation type="journal article" date="2015" name="Data Brief">
        <title>Shoot transcriptome of the giant reed, Arundo donax.</title>
        <authorList>
            <person name="Barrero R.A."/>
            <person name="Guerrero F.D."/>
            <person name="Moolhuijzen P."/>
            <person name="Goolsby J.A."/>
            <person name="Tidwell J."/>
            <person name="Bellgard S.E."/>
            <person name="Bellgard M.I."/>
        </authorList>
    </citation>
    <scope>NUCLEOTIDE SEQUENCE</scope>
    <source>
        <tissue evidence="1">Shoot tissue taken approximately 20 cm above the soil surface</tissue>
    </source>
</reference>
<protein>
    <submittedName>
        <fullName evidence="1">Uncharacterized protein</fullName>
    </submittedName>
</protein>
<proteinExistence type="predicted"/>
<sequence>MQNSRQPLHLYIFSNSRQNSNHLSF</sequence>
<organism evidence="1">
    <name type="scientific">Arundo donax</name>
    <name type="common">Giant reed</name>
    <name type="synonym">Donax arundinaceus</name>
    <dbReference type="NCBI Taxonomy" id="35708"/>
    <lineage>
        <taxon>Eukaryota</taxon>
        <taxon>Viridiplantae</taxon>
        <taxon>Streptophyta</taxon>
        <taxon>Embryophyta</taxon>
        <taxon>Tracheophyta</taxon>
        <taxon>Spermatophyta</taxon>
        <taxon>Magnoliopsida</taxon>
        <taxon>Liliopsida</taxon>
        <taxon>Poales</taxon>
        <taxon>Poaceae</taxon>
        <taxon>PACMAD clade</taxon>
        <taxon>Arundinoideae</taxon>
        <taxon>Arundineae</taxon>
        <taxon>Arundo</taxon>
    </lineage>
</organism>
<evidence type="ECO:0000313" key="1">
    <source>
        <dbReference type="EMBL" id="JAD23975.1"/>
    </source>
</evidence>
<dbReference type="EMBL" id="GBRH01273920">
    <property type="protein sequence ID" value="JAD23975.1"/>
    <property type="molecule type" value="Transcribed_RNA"/>
</dbReference>